<evidence type="ECO:0000313" key="2">
    <source>
        <dbReference type="EMBL" id="MDT2666754.1"/>
    </source>
</evidence>
<dbReference type="InterPro" id="IPR027417">
    <property type="entry name" value="P-loop_NTPase"/>
</dbReference>
<dbReference type="RefSeq" id="WP_165719645.1">
    <property type="nucleotide sequence ID" value="NZ_CP146741.1"/>
</dbReference>
<reference evidence="2" key="1">
    <citation type="submission" date="2023-03" db="EMBL/GenBank/DDBJ databases">
        <authorList>
            <person name="Shen W."/>
            <person name="Cai J."/>
        </authorList>
    </citation>
    <scope>NUCLEOTIDE SEQUENCE</scope>
    <source>
        <strain evidence="2">Y3</strain>
    </source>
</reference>
<comment type="caution">
    <text evidence="2">The sequence shown here is derived from an EMBL/GenBank/DDBJ whole genome shotgun (WGS) entry which is preliminary data.</text>
</comment>
<evidence type="ECO:0000256" key="1">
    <source>
        <dbReference type="SAM" id="MobiDB-lite"/>
    </source>
</evidence>
<dbReference type="Gene3D" id="1.10.8.730">
    <property type="match status" value="1"/>
</dbReference>
<protein>
    <submittedName>
        <fullName evidence="2">AAA family ATPase</fullName>
    </submittedName>
</protein>
<accession>A0AAJ2MM63</accession>
<dbReference type="SUPFAM" id="SSF52540">
    <property type="entry name" value="P-loop containing nucleoside triphosphate hydrolases"/>
    <property type="match status" value="1"/>
</dbReference>
<sequence>MTIATLSRAKMKKNTMPKAQQRRRARLKQEIKSTTQKSLKYTSLRENGLMHILKNEYSFSYKLGDINYMTASEDGKESIIIRYFNALNALDSNNHLQLTIVNRRTEQKKLDGLLYENKEDGLDWARHELNEMTKENFKNGKNNFVVDKYLTLSAKAADPDLAQRNLRDVHSVMTRELNAIRVPLTQLDGEDRMNLMQSLVNQDFNETAYTYDDLKLLGGSSKDVIAPNKITWGKNYYRVDDRIQTVLFARQFPEEIEDDLIRDLTESGLELVINLHASPLLAEEASKMVRNRLTAINSDIMDAQIKATRAGYSPDLIPEKLKENKESADELKTSMKKYNEKLFSSTITVRLIADSLEERKLQIQKIRSIGNQHGIRFGETVLYQEDAFNSVLPIGKNYLDVEENFTQNLITSNLAVTSPFTTVDLQHQSGRWYGVNKISNNAILINRKDKSISTPSGIICGISGKGKGVSAKFEITTTRLLNPNDEFLILDPENEYSELGKLFNASQINLSPHTSDYINLMELAHMEKRGDAIKIKGNFLADVFGTLLDGEITKKHISIIDRVTRLLYDQFPDETPTLKEWYIILKEQPEEEAHDLALDLEFYIEGSANIFAHQTSVKESNFTIYNLKQLDYELKEFGIMIILDKIWNRVVENQAKGIRTWIYIDEMQLLLSNQYASKFFFELWSRVRKYGAIPTGITQNIGSLLATLDGRRIISNSQFGIFLSQSKDDITELSKVLELSDEQKDYITEQAAGNGLLRAGRTIVPFENIIPEHTKLYKILTTDVGVGA</sequence>
<dbReference type="Gene3D" id="3.40.50.300">
    <property type="entry name" value="P-loop containing nucleotide triphosphate hydrolases"/>
    <property type="match status" value="1"/>
</dbReference>
<dbReference type="PANTHER" id="PTHR30121">
    <property type="entry name" value="UNCHARACTERIZED PROTEIN YJGR-RELATED"/>
    <property type="match status" value="1"/>
</dbReference>
<organism evidence="2 3">
    <name type="scientific">Lactococcus petauri</name>
    <dbReference type="NCBI Taxonomy" id="1940789"/>
    <lineage>
        <taxon>Bacteria</taxon>
        <taxon>Bacillati</taxon>
        <taxon>Bacillota</taxon>
        <taxon>Bacilli</taxon>
        <taxon>Lactobacillales</taxon>
        <taxon>Streptococcaceae</taxon>
        <taxon>Lactococcus</taxon>
    </lineage>
</organism>
<dbReference type="EMBL" id="JARPYC010000004">
    <property type="protein sequence ID" value="MDT2666754.1"/>
    <property type="molecule type" value="Genomic_DNA"/>
</dbReference>
<dbReference type="InterPro" id="IPR051162">
    <property type="entry name" value="T4SS_component"/>
</dbReference>
<gene>
    <name evidence="2" type="ORF">P7D34_05825</name>
</gene>
<proteinExistence type="predicted"/>
<dbReference type="NCBIfam" id="NF045971">
    <property type="entry name" value="conju_CD1110"/>
    <property type="match status" value="1"/>
</dbReference>
<dbReference type="Proteomes" id="UP001257962">
    <property type="component" value="Unassembled WGS sequence"/>
</dbReference>
<dbReference type="PANTHER" id="PTHR30121:SF6">
    <property type="entry name" value="SLR6007 PROTEIN"/>
    <property type="match status" value="1"/>
</dbReference>
<name>A0AAJ2MM63_9LACT</name>
<feature type="compositionally biased region" description="Basic residues" evidence="1">
    <location>
        <begin position="9"/>
        <end position="26"/>
    </location>
</feature>
<feature type="region of interest" description="Disordered" evidence="1">
    <location>
        <begin position="1"/>
        <end position="34"/>
    </location>
</feature>
<dbReference type="AlphaFoldDB" id="A0AAJ2MM63"/>
<evidence type="ECO:0000313" key="3">
    <source>
        <dbReference type="Proteomes" id="UP001257962"/>
    </source>
</evidence>